<dbReference type="HOGENOM" id="CLU_091342_0_0_10"/>
<dbReference type="eggNOG" id="COG0526">
    <property type="taxonomic scope" value="Bacteria"/>
</dbReference>
<accession>E7RRC9</accession>
<proteinExistence type="predicted"/>
<dbReference type="Proteomes" id="UP000005580">
    <property type="component" value="Unassembled WGS sequence"/>
</dbReference>
<dbReference type="InterPro" id="IPR025380">
    <property type="entry name" value="DUF4369"/>
</dbReference>
<dbReference type="PROSITE" id="PS51257">
    <property type="entry name" value="PROKAR_LIPOPROTEIN"/>
    <property type="match status" value="1"/>
</dbReference>
<sequence>MNKEQEQLFMKIVLYALLTLMTFTSCVNSYNIQGSSNVSNLDGRMLYLKVLKNNDFVNIDSCDVVHGQFHFSGNLDSVRMANIFMDDESVLPLVLESGDITIKIDNTQQTVSGTPLNDKLFKFFNRYNQLKNQEAELVHKHDQAIMNGSNMDIVTAKLSAEAERLSQQEDHLVTSFVTENFDNVLGPGIFFMVTITEKYPQLTPWIEDIMSKATDNFKNDPYVKDYYQKAQENEQIMNGMKEAPTAPPVPLPAPTPNELAKPSE</sequence>
<dbReference type="STRING" id="28134.SAMN05444288_1373"/>
<evidence type="ECO:0000256" key="2">
    <source>
        <dbReference type="SAM" id="Phobius"/>
    </source>
</evidence>
<evidence type="ECO:0000313" key="5">
    <source>
        <dbReference type="Proteomes" id="UP000005580"/>
    </source>
</evidence>
<evidence type="ECO:0000313" key="4">
    <source>
        <dbReference type="EMBL" id="EFZ36817.1"/>
    </source>
</evidence>
<feature type="domain" description="DUF4369" evidence="3">
    <location>
        <begin position="30"/>
        <end position="120"/>
    </location>
</feature>
<keyword evidence="5" id="KW-1185">Reference proteome</keyword>
<protein>
    <recommendedName>
        <fullName evidence="3">DUF4369 domain-containing protein</fullName>
    </recommendedName>
</protein>
<organism evidence="4 5">
    <name type="scientific">Hoylesella oralis ATCC 33269</name>
    <dbReference type="NCBI Taxonomy" id="873533"/>
    <lineage>
        <taxon>Bacteria</taxon>
        <taxon>Pseudomonadati</taxon>
        <taxon>Bacteroidota</taxon>
        <taxon>Bacteroidia</taxon>
        <taxon>Bacteroidales</taxon>
        <taxon>Prevotellaceae</taxon>
        <taxon>Hoylesella</taxon>
    </lineage>
</organism>
<dbReference type="Pfam" id="PF14289">
    <property type="entry name" value="DUF4369"/>
    <property type="match status" value="1"/>
</dbReference>
<comment type="caution">
    <text evidence="4">The sequence shown here is derived from an EMBL/GenBank/DDBJ whole genome shotgun (WGS) entry which is preliminary data.</text>
</comment>
<feature type="transmembrane region" description="Helical" evidence="2">
    <location>
        <begin position="12"/>
        <end position="30"/>
    </location>
</feature>
<reference evidence="4" key="1">
    <citation type="submission" date="2011-01" db="EMBL/GenBank/DDBJ databases">
        <authorList>
            <person name="Muzny D."/>
            <person name="Qin X."/>
            <person name="Buhay C."/>
            <person name="Dugan-Rocha S."/>
            <person name="Ding Y."/>
            <person name="Chen G."/>
            <person name="Hawes A."/>
            <person name="Holder M."/>
            <person name="Jhangiani S."/>
            <person name="Johnson A."/>
            <person name="Khan Z."/>
            <person name="Li Z."/>
            <person name="Liu W."/>
            <person name="Liu X."/>
            <person name="Perez L."/>
            <person name="Shen H."/>
            <person name="Wang Q."/>
            <person name="Watt J."/>
            <person name="Xi L."/>
            <person name="Xin Y."/>
            <person name="Zhou J."/>
            <person name="Deng J."/>
            <person name="Jiang H."/>
            <person name="Liu Y."/>
            <person name="Qu J."/>
            <person name="Song X.-Z."/>
            <person name="Zhang L."/>
            <person name="Villasana D."/>
            <person name="Johnson A."/>
            <person name="Liu J."/>
            <person name="Liyanage D."/>
            <person name="Lorensuhewa L."/>
            <person name="Robinson T."/>
            <person name="Song A."/>
            <person name="Song B.-B."/>
            <person name="Dinh H."/>
            <person name="Thornton R."/>
            <person name="Coyle M."/>
            <person name="Francisco L."/>
            <person name="Jackson L."/>
            <person name="Javaid M."/>
            <person name="Korchina V."/>
            <person name="Kovar C."/>
            <person name="Mata R."/>
            <person name="Mathew T."/>
            <person name="Ngo R."/>
            <person name="Nguyen L."/>
            <person name="Nguyen N."/>
            <person name="Okwuonu G."/>
            <person name="Ongeri F."/>
            <person name="Pham C."/>
            <person name="Simmons D."/>
            <person name="Wilczek-Boney K."/>
            <person name="Hale W."/>
            <person name="Jakkamsetti A."/>
            <person name="Pham P."/>
            <person name="Ruth R."/>
            <person name="San Lucas F."/>
            <person name="Warren J."/>
            <person name="Zhang J."/>
            <person name="Zhao Z."/>
            <person name="Zhou C."/>
            <person name="Zhu D."/>
            <person name="Lee S."/>
            <person name="Bess C."/>
            <person name="Blankenburg K."/>
            <person name="Forbes L."/>
            <person name="Fu Q."/>
            <person name="Gubbala S."/>
            <person name="Hirani K."/>
            <person name="Jayaseelan J.C."/>
            <person name="Lara F."/>
            <person name="Munidasa M."/>
            <person name="Palculict T."/>
            <person name="Patil S."/>
            <person name="Pu L.-L."/>
            <person name="Saada N."/>
            <person name="Tang L."/>
            <person name="Weissenberger G."/>
            <person name="Zhu Y."/>
            <person name="Hemphill L."/>
            <person name="Shang Y."/>
            <person name="Youmans B."/>
            <person name="Ayvaz T."/>
            <person name="Ross M."/>
            <person name="Santibanez J."/>
            <person name="Aqrawi P."/>
            <person name="Gross S."/>
            <person name="Joshi V."/>
            <person name="Fowler G."/>
            <person name="Nazareth L."/>
            <person name="Reid J."/>
            <person name="Worley K."/>
            <person name="Petrosino J."/>
            <person name="Highlander S."/>
            <person name="Gibbs R."/>
        </authorList>
    </citation>
    <scope>NUCLEOTIDE SEQUENCE [LARGE SCALE GENOMIC DNA]</scope>
    <source>
        <strain evidence="4">ATCC 33269</strain>
    </source>
</reference>
<dbReference type="EMBL" id="AEPE02000005">
    <property type="protein sequence ID" value="EFZ36817.1"/>
    <property type="molecule type" value="Genomic_DNA"/>
</dbReference>
<gene>
    <name evidence="4" type="ORF">HMPREF0663_11730</name>
</gene>
<feature type="compositionally biased region" description="Pro residues" evidence="1">
    <location>
        <begin position="245"/>
        <end position="255"/>
    </location>
</feature>
<evidence type="ECO:0000259" key="3">
    <source>
        <dbReference type="Pfam" id="PF14289"/>
    </source>
</evidence>
<keyword evidence="2" id="KW-0812">Transmembrane</keyword>
<feature type="region of interest" description="Disordered" evidence="1">
    <location>
        <begin position="238"/>
        <end position="264"/>
    </location>
</feature>
<dbReference type="AlphaFoldDB" id="E7RRC9"/>
<keyword evidence="2" id="KW-1133">Transmembrane helix</keyword>
<name>E7RRC9_9BACT</name>
<evidence type="ECO:0000256" key="1">
    <source>
        <dbReference type="SAM" id="MobiDB-lite"/>
    </source>
</evidence>
<keyword evidence="2" id="KW-0472">Membrane</keyword>